<dbReference type="InParanoid" id="F4SDL7"/>
<dbReference type="AlphaFoldDB" id="F4SDL7"/>
<reference evidence="2" key="1">
    <citation type="journal article" date="2011" name="Proc. Natl. Acad. Sci. U.S.A.">
        <title>Obligate biotrophy features unraveled by the genomic analysis of rust fungi.</title>
        <authorList>
            <person name="Duplessis S."/>
            <person name="Cuomo C.A."/>
            <person name="Lin Y.-C."/>
            <person name="Aerts A."/>
            <person name="Tisserant E."/>
            <person name="Veneault-Fourrey C."/>
            <person name="Joly D.L."/>
            <person name="Hacquard S."/>
            <person name="Amselem J."/>
            <person name="Cantarel B.L."/>
            <person name="Chiu R."/>
            <person name="Coutinho P.M."/>
            <person name="Feau N."/>
            <person name="Field M."/>
            <person name="Frey P."/>
            <person name="Gelhaye E."/>
            <person name="Goldberg J."/>
            <person name="Grabherr M.G."/>
            <person name="Kodira C.D."/>
            <person name="Kohler A."/>
            <person name="Kuees U."/>
            <person name="Lindquist E.A."/>
            <person name="Lucas S.M."/>
            <person name="Mago R."/>
            <person name="Mauceli E."/>
            <person name="Morin E."/>
            <person name="Murat C."/>
            <person name="Pangilinan J.L."/>
            <person name="Park R."/>
            <person name="Pearson M."/>
            <person name="Quesneville H."/>
            <person name="Rouhier N."/>
            <person name="Sakthikumar S."/>
            <person name="Salamov A.A."/>
            <person name="Schmutz J."/>
            <person name="Selles B."/>
            <person name="Shapiro H."/>
            <person name="Tanguay P."/>
            <person name="Tuskan G.A."/>
            <person name="Henrissat B."/>
            <person name="Van de Peer Y."/>
            <person name="Rouze P."/>
            <person name="Ellis J.G."/>
            <person name="Dodds P.N."/>
            <person name="Schein J.E."/>
            <person name="Zhong S."/>
            <person name="Hamelin R.C."/>
            <person name="Grigoriev I.V."/>
            <person name="Szabo L.J."/>
            <person name="Martin F."/>
        </authorList>
    </citation>
    <scope>NUCLEOTIDE SEQUENCE [LARGE SCALE GENOMIC DNA]</scope>
    <source>
        <strain evidence="2">98AG31 / pathotype 3-4-7</strain>
    </source>
</reference>
<name>F4SDL7_MELLP</name>
<protein>
    <submittedName>
        <fullName evidence="1">Uncharacterized protein</fullName>
    </submittedName>
</protein>
<accession>F4SDL7</accession>
<evidence type="ECO:0000313" key="1">
    <source>
        <dbReference type="EMBL" id="EGF97260.1"/>
    </source>
</evidence>
<dbReference type="OrthoDB" id="2495601at2759"/>
<evidence type="ECO:0000313" key="2">
    <source>
        <dbReference type="Proteomes" id="UP000001072"/>
    </source>
</evidence>
<keyword evidence="2" id="KW-1185">Reference proteome</keyword>
<dbReference type="Proteomes" id="UP000001072">
    <property type="component" value="Unassembled WGS sequence"/>
</dbReference>
<dbReference type="GeneID" id="18925356"/>
<dbReference type="RefSeq" id="XP_007419469.1">
    <property type="nucleotide sequence ID" value="XM_007419407.1"/>
</dbReference>
<dbReference type="HOGENOM" id="CLU_811534_0_0_1"/>
<gene>
    <name evidence="1" type="ORF">MELLADRAFT_114475</name>
</gene>
<dbReference type="KEGG" id="mlr:MELLADRAFT_114475"/>
<proteinExistence type="predicted"/>
<dbReference type="VEuPathDB" id="FungiDB:MELLADRAFT_114475"/>
<sequence>MPNIATFYSLHTEVSSLDKYTESLSILRPILKLVCWTICDVSSAILPIFYTAKARSEGVEGANICKGPEIGVEKGFVMLSAGKKRRETCEVLGWEMNPRDPPSFVYKYVLPPPRCPTTTPVEGVSSSDGMAAMFNPLELISRLEKISRRLHPQLFSLGSEEAASSAPIGAHFGDDHQEHCSDDCPRFNHGYPHLTEEKNGQTLFPTSISSRHSTPRLSEPFLTDDLNYSSAHSSSLLSSPQSEFQVYQTRNVDVELGKELATFDQESWRLQFQEQQQKQKTNRMSLDFILSAESRYPSLSNIVPNLSPGYMLHMQGSRGPRPRLPSLKETVGWMFTESYDNY</sequence>
<dbReference type="EMBL" id="GL883268">
    <property type="protein sequence ID" value="EGF97260.1"/>
    <property type="molecule type" value="Genomic_DNA"/>
</dbReference>
<organism evidence="2">
    <name type="scientific">Melampsora larici-populina (strain 98AG31 / pathotype 3-4-7)</name>
    <name type="common">Poplar leaf rust fungus</name>
    <dbReference type="NCBI Taxonomy" id="747676"/>
    <lineage>
        <taxon>Eukaryota</taxon>
        <taxon>Fungi</taxon>
        <taxon>Dikarya</taxon>
        <taxon>Basidiomycota</taxon>
        <taxon>Pucciniomycotina</taxon>
        <taxon>Pucciniomycetes</taxon>
        <taxon>Pucciniales</taxon>
        <taxon>Melampsoraceae</taxon>
        <taxon>Melampsora</taxon>
    </lineage>
</organism>